<sequence length="257" mass="29762">MLVINNDNSIKREDRHNCEPDFTSNELEIKFNECVEKVKTDYTVPIPTVFRQTVAELKDKGISLIQRIPTFKNVKNKFYRNRNKSLGVKKICFNTLKQVVVPERFKSFLLADYYNSRNRILLFAGEHCKTILANPNLTVLCDGTFKFCLKPFQQLYTLHVDLGSSKTHTNKIPVIYALLANKTKITYKILFSLIKSQIPQFDPKNIILDFERAKMSAIKDIFPETCISGCFFHFSRSLWRKADEVGITKSALARKHI</sequence>
<dbReference type="AlphaFoldDB" id="A0A1E1W8B6"/>
<dbReference type="Pfam" id="PF10551">
    <property type="entry name" value="MULE"/>
    <property type="match status" value="1"/>
</dbReference>
<organism evidence="2">
    <name type="scientific">Pectinophora gossypiella</name>
    <name type="common">Cotton pink bollworm</name>
    <name type="synonym">Depressaria gossypiella</name>
    <dbReference type="NCBI Taxonomy" id="13191"/>
    <lineage>
        <taxon>Eukaryota</taxon>
        <taxon>Metazoa</taxon>
        <taxon>Ecdysozoa</taxon>
        <taxon>Arthropoda</taxon>
        <taxon>Hexapoda</taxon>
        <taxon>Insecta</taxon>
        <taxon>Pterygota</taxon>
        <taxon>Neoptera</taxon>
        <taxon>Endopterygota</taxon>
        <taxon>Lepidoptera</taxon>
        <taxon>Glossata</taxon>
        <taxon>Ditrysia</taxon>
        <taxon>Gelechioidea</taxon>
        <taxon>Gelechiidae</taxon>
        <taxon>Apatetrinae</taxon>
        <taxon>Pectinophora</taxon>
    </lineage>
</organism>
<protein>
    <recommendedName>
        <fullName evidence="1">MULE transposase domain-containing protein</fullName>
    </recommendedName>
</protein>
<feature type="domain" description="MULE transposase" evidence="1">
    <location>
        <begin position="139"/>
        <end position="235"/>
    </location>
</feature>
<gene>
    <name evidence="2" type="ORF">g.8357</name>
</gene>
<accession>A0A1E1W8B6</accession>
<name>A0A1E1W8B6_PECGO</name>
<dbReference type="EMBL" id="GDQN01007812">
    <property type="protein sequence ID" value="JAT83242.1"/>
    <property type="molecule type" value="Transcribed_RNA"/>
</dbReference>
<reference evidence="2" key="1">
    <citation type="submission" date="2015-09" db="EMBL/GenBank/DDBJ databases">
        <title>De novo assembly of Pectinophora gossypiella (Pink Bollworm) gut transcriptome.</title>
        <authorList>
            <person name="Tassone E.E."/>
        </authorList>
    </citation>
    <scope>NUCLEOTIDE SEQUENCE</scope>
</reference>
<dbReference type="InterPro" id="IPR018289">
    <property type="entry name" value="MULE_transposase_dom"/>
</dbReference>
<proteinExistence type="predicted"/>
<dbReference type="OrthoDB" id="10029846at2759"/>
<evidence type="ECO:0000313" key="2">
    <source>
        <dbReference type="EMBL" id="JAT83242.1"/>
    </source>
</evidence>
<evidence type="ECO:0000259" key="1">
    <source>
        <dbReference type="Pfam" id="PF10551"/>
    </source>
</evidence>